<dbReference type="AlphaFoldDB" id="A0A699SHE0"/>
<evidence type="ECO:0000256" key="1">
    <source>
        <dbReference type="SAM" id="MobiDB-lite"/>
    </source>
</evidence>
<feature type="region of interest" description="Disordered" evidence="1">
    <location>
        <begin position="57"/>
        <end position="78"/>
    </location>
</feature>
<feature type="compositionally biased region" description="Polar residues" evidence="1">
    <location>
        <begin position="66"/>
        <end position="78"/>
    </location>
</feature>
<name>A0A699SHE0_TANCI</name>
<sequence length="108" mass="12339">DECEELLDCREENLFALVSEKVELRGHVWKHTKKQGRVKEKSCPSKTVYIYIDDDESPIDHHAGQNARNSEKCASSSRRYVPDISPLKLSKGKRTYSGIRFSAPSDIE</sequence>
<feature type="non-terminal residue" evidence="2">
    <location>
        <position position="1"/>
    </location>
</feature>
<proteinExistence type="predicted"/>
<dbReference type="EMBL" id="BKCJ011161105">
    <property type="protein sequence ID" value="GFC96578.1"/>
    <property type="molecule type" value="Genomic_DNA"/>
</dbReference>
<organism evidence="2">
    <name type="scientific">Tanacetum cinerariifolium</name>
    <name type="common">Dalmatian daisy</name>
    <name type="synonym">Chrysanthemum cinerariifolium</name>
    <dbReference type="NCBI Taxonomy" id="118510"/>
    <lineage>
        <taxon>Eukaryota</taxon>
        <taxon>Viridiplantae</taxon>
        <taxon>Streptophyta</taxon>
        <taxon>Embryophyta</taxon>
        <taxon>Tracheophyta</taxon>
        <taxon>Spermatophyta</taxon>
        <taxon>Magnoliopsida</taxon>
        <taxon>eudicotyledons</taxon>
        <taxon>Gunneridae</taxon>
        <taxon>Pentapetalae</taxon>
        <taxon>asterids</taxon>
        <taxon>campanulids</taxon>
        <taxon>Asterales</taxon>
        <taxon>Asteraceae</taxon>
        <taxon>Asteroideae</taxon>
        <taxon>Anthemideae</taxon>
        <taxon>Anthemidinae</taxon>
        <taxon>Tanacetum</taxon>
    </lineage>
</organism>
<comment type="caution">
    <text evidence="2">The sequence shown here is derived from an EMBL/GenBank/DDBJ whole genome shotgun (WGS) entry which is preliminary data.</text>
</comment>
<reference evidence="2" key="1">
    <citation type="journal article" date="2019" name="Sci. Rep.">
        <title>Draft genome of Tanacetum cinerariifolium, the natural source of mosquito coil.</title>
        <authorList>
            <person name="Yamashiro T."/>
            <person name="Shiraishi A."/>
            <person name="Satake H."/>
            <person name="Nakayama K."/>
        </authorList>
    </citation>
    <scope>NUCLEOTIDE SEQUENCE</scope>
</reference>
<protein>
    <submittedName>
        <fullName evidence="2">DnaJ domain-containing protein</fullName>
    </submittedName>
</protein>
<accession>A0A699SHE0</accession>
<gene>
    <name evidence="2" type="ORF">Tci_868548</name>
</gene>
<evidence type="ECO:0000313" key="2">
    <source>
        <dbReference type="EMBL" id="GFC96578.1"/>
    </source>
</evidence>
<feature type="non-terminal residue" evidence="2">
    <location>
        <position position="108"/>
    </location>
</feature>